<keyword evidence="1" id="KW-0645">Protease</keyword>
<evidence type="ECO:0000256" key="5">
    <source>
        <dbReference type="SAM" id="SignalP"/>
    </source>
</evidence>
<dbReference type="InterPro" id="IPR006026">
    <property type="entry name" value="Peptidase_Metallo"/>
</dbReference>
<gene>
    <name evidence="7" type="ORF">V6N11_037396</name>
</gene>
<evidence type="ECO:0000313" key="8">
    <source>
        <dbReference type="Proteomes" id="UP001396334"/>
    </source>
</evidence>
<dbReference type="SMART" id="SM00235">
    <property type="entry name" value="ZnMc"/>
    <property type="match status" value="1"/>
</dbReference>
<keyword evidence="4" id="KW-0862">Zinc</keyword>
<organism evidence="7 8">
    <name type="scientific">Hibiscus sabdariffa</name>
    <name type="common">roselle</name>
    <dbReference type="NCBI Taxonomy" id="183260"/>
    <lineage>
        <taxon>Eukaryota</taxon>
        <taxon>Viridiplantae</taxon>
        <taxon>Streptophyta</taxon>
        <taxon>Embryophyta</taxon>
        <taxon>Tracheophyta</taxon>
        <taxon>Spermatophyta</taxon>
        <taxon>Magnoliopsida</taxon>
        <taxon>eudicotyledons</taxon>
        <taxon>Gunneridae</taxon>
        <taxon>Pentapetalae</taxon>
        <taxon>rosids</taxon>
        <taxon>malvids</taxon>
        <taxon>Malvales</taxon>
        <taxon>Malvaceae</taxon>
        <taxon>Malvoideae</taxon>
        <taxon>Hibiscus</taxon>
    </lineage>
</organism>
<reference evidence="7 8" key="1">
    <citation type="journal article" date="2024" name="G3 (Bethesda)">
        <title>Genome assembly of Hibiscus sabdariffa L. provides insights into metabolisms of medicinal natural products.</title>
        <authorList>
            <person name="Kim T."/>
        </authorList>
    </citation>
    <scope>NUCLEOTIDE SEQUENCE [LARGE SCALE GENOMIC DNA]</scope>
    <source>
        <strain evidence="7">TK-2024</strain>
        <tissue evidence="7">Old leaves</tissue>
    </source>
</reference>
<evidence type="ECO:0000256" key="2">
    <source>
        <dbReference type="ARBA" id="ARBA00022723"/>
    </source>
</evidence>
<dbReference type="Gene3D" id="3.40.390.10">
    <property type="entry name" value="Collagenase (Catalytic Domain)"/>
    <property type="match status" value="1"/>
</dbReference>
<dbReference type="EMBL" id="JBBPBN010000086">
    <property type="protein sequence ID" value="KAK8982223.1"/>
    <property type="molecule type" value="Genomic_DNA"/>
</dbReference>
<feature type="chain" id="PRO_5046027676" description="Peptidase metallopeptidase domain-containing protein" evidence="5">
    <location>
        <begin position="29"/>
        <end position="234"/>
    </location>
</feature>
<evidence type="ECO:0000256" key="3">
    <source>
        <dbReference type="ARBA" id="ARBA00022801"/>
    </source>
</evidence>
<protein>
    <recommendedName>
        <fullName evidence="6">Peptidase metallopeptidase domain-containing protein</fullName>
    </recommendedName>
</protein>
<dbReference type="PANTHER" id="PTHR10201:SF213">
    <property type="entry name" value="METALLOENDOPROTEINASE 2-MMP-LIKE"/>
    <property type="match status" value="1"/>
</dbReference>
<evidence type="ECO:0000256" key="4">
    <source>
        <dbReference type="ARBA" id="ARBA00022833"/>
    </source>
</evidence>
<dbReference type="Proteomes" id="UP001396334">
    <property type="component" value="Unassembled WGS sequence"/>
</dbReference>
<dbReference type="SUPFAM" id="SSF55486">
    <property type="entry name" value="Metalloproteases ('zincins'), catalytic domain"/>
    <property type="match status" value="1"/>
</dbReference>
<evidence type="ECO:0000259" key="6">
    <source>
        <dbReference type="SMART" id="SM00235"/>
    </source>
</evidence>
<dbReference type="InterPro" id="IPR024079">
    <property type="entry name" value="MetalloPept_cat_dom_sf"/>
</dbReference>
<proteinExistence type="predicted"/>
<name>A0ABR2P1F9_9ROSI</name>
<sequence length="234" mass="25465">MAMATNFCHQLLGAFLTILVLQPLVVKSRLMKLESPRNHGQGQSNCDSLGGGVGGPTSDGLLHNTLSSGRWYNFPVTYGFRSGYVVPSGLDPQVVTTVIDVAFGKWKAAIPDPQFAFQRITPGDNANIKITFAPLPGYYGYGYYPPNGNLSLDNSHTSWSTKPTPAGNEVDLLSGVLNTIGHTLGLEDSTDPTAVMYPTLKYGSIKRNLSPDDISRIQNLYYYSRPHLELAKPL</sequence>
<dbReference type="InterPro" id="IPR021190">
    <property type="entry name" value="Pept_M10A"/>
</dbReference>
<feature type="domain" description="Peptidase metallopeptidase" evidence="6">
    <location>
        <begin position="67"/>
        <end position="223"/>
    </location>
</feature>
<feature type="signal peptide" evidence="5">
    <location>
        <begin position="1"/>
        <end position="28"/>
    </location>
</feature>
<dbReference type="InterPro" id="IPR001818">
    <property type="entry name" value="Pept_M10_metallopeptidase"/>
</dbReference>
<keyword evidence="8" id="KW-1185">Reference proteome</keyword>
<keyword evidence="5" id="KW-0732">Signal</keyword>
<evidence type="ECO:0000256" key="1">
    <source>
        <dbReference type="ARBA" id="ARBA00022670"/>
    </source>
</evidence>
<dbReference type="Pfam" id="PF00413">
    <property type="entry name" value="Peptidase_M10"/>
    <property type="match status" value="1"/>
</dbReference>
<comment type="caution">
    <text evidence="7">The sequence shown here is derived from an EMBL/GenBank/DDBJ whole genome shotgun (WGS) entry which is preliminary data.</text>
</comment>
<keyword evidence="3" id="KW-0378">Hydrolase</keyword>
<dbReference type="PRINTS" id="PR00138">
    <property type="entry name" value="MATRIXIN"/>
</dbReference>
<keyword evidence="2" id="KW-0479">Metal-binding</keyword>
<dbReference type="PANTHER" id="PTHR10201">
    <property type="entry name" value="MATRIX METALLOPROTEINASE"/>
    <property type="match status" value="1"/>
</dbReference>
<accession>A0ABR2P1F9</accession>
<evidence type="ECO:0000313" key="7">
    <source>
        <dbReference type="EMBL" id="KAK8982223.1"/>
    </source>
</evidence>